<keyword evidence="4 6" id="KW-1133">Transmembrane helix</keyword>
<name>A0A8B7NBC5_HYAAZ</name>
<evidence type="ECO:0000256" key="2">
    <source>
        <dbReference type="ARBA" id="ARBA00010095"/>
    </source>
</evidence>
<dbReference type="InterPro" id="IPR003377">
    <property type="entry name" value="Cornichon"/>
</dbReference>
<accession>A0A8B7NBC5</accession>
<keyword evidence="7" id="KW-0732">Signal</keyword>
<evidence type="ECO:0000313" key="8">
    <source>
        <dbReference type="Proteomes" id="UP000694843"/>
    </source>
</evidence>
<proteinExistence type="inferred from homology"/>
<dbReference type="OrthoDB" id="8775810at2759"/>
<evidence type="ECO:0000256" key="7">
    <source>
        <dbReference type="SAM" id="SignalP"/>
    </source>
</evidence>
<sequence>MTIQIYMAMVILLSSVPLLAVSHIHHPKPGMGEHVDYLNLVDDSYIRPDTIVFIIVLFTTGALLFLLVYFIITLSDLECDYLNAQQCCYRLNLWVIPKLCAHIIASLVLLFSGHYWLAAMNSPIALVWAREYWKIPSGNFGVYDPTEIHRMGKLKRHMRDVFVGVMYYLVAFFIYLYCFLTHLVSYNPLPKPRYEEEVGL</sequence>
<feature type="signal peptide" evidence="7">
    <location>
        <begin position="1"/>
        <end position="20"/>
    </location>
</feature>
<evidence type="ECO:0000256" key="1">
    <source>
        <dbReference type="ARBA" id="ARBA00004141"/>
    </source>
</evidence>
<feature type="chain" id="PRO_5034116540" evidence="7">
    <location>
        <begin position="21"/>
        <end position="200"/>
    </location>
</feature>
<evidence type="ECO:0000256" key="4">
    <source>
        <dbReference type="ARBA" id="ARBA00022989"/>
    </source>
</evidence>
<gene>
    <name evidence="9" type="primary">LOC108668241</name>
</gene>
<dbReference type="Proteomes" id="UP000694843">
    <property type="component" value="Unplaced"/>
</dbReference>
<dbReference type="KEGG" id="hazt:108668241"/>
<keyword evidence="5 6" id="KW-0472">Membrane</keyword>
<evidence type="ECO:0000256" key="5">
    <source>
        <dbReference type="ARBA" id="ARBA00023136"/>
    </source>
</evidence>
<dbReference type="Pfam" id="PF03311">
    <property type="entry name" value="Cornichon"/>
    <property type="match status" value="1"/>
</dbReference>
<protein>
    <submittedName>
        <fullName evidence="9">Protein cornichon homolog 4</fullName>
    </submittedName>
</protein>
<comment type="subcellular location">
    <subcellularLocation>
        <location evidence="1">Membrane</location>
        <topology evidence="1">Multi-pass membrane protein</topology>
    </subcellularLocation>
</comment>
<feature type="transmembrane region" description="Helical" evidence="6">
    <location>
        <begin position="93"/>
        <end position="117"/>
    </location>
</feature>
<keyword evidence="8" id="KW-1185">Reference proteome</keyword>
<feature type="transmembrane region" description="Helical" evidence="6">
    <location>
        <begin position="51"/>
        <end position="72"/>
    </location>
</feature>
<dbReference type="AlphaFoldDB" id="A0A8B7NBC5"/>
<dbReference type="CTD" id="33520"/>
<evidence type="ECO:0000256" key="3">
    <source>
        <dbReference type="ARBA" id="ARBA00022692"/>
    </source>
</evidence>
<dbReference type="GeneID" id="108668241"/>
<feature type="transmembrane region" description="Helical" evidence="6">
    <location>
        <begin position="161"/>
        <end position="184"/>
    </location>
</feature>
<comment type="similarity">
    <text evidence="2">Belongs to the cornichon family.</text>
</comment>
<dbReference type="GO" id="GO:0016192">
    <property type="term" value="P:vesicle-mediated transport"/>
    <property type="evidence" value="ECO:0007669"/>
    <property type="project" value="InterPro"/>
</dbReference>
<reference evidence="9" key="1">
    <citation type="submission" date="2025-08" db="UniProtKB">
        <authorList>
            <consortium name="RefSeq"/>
        </authorList>
    </citation>
    <scope>IDENTIFICATION</scope>
    <source>
        <tissue evidence="9">Whole organism</tissue>
    </source>
</reference>
<dbReference type="PANTHER" id="PTHR12290">
    <property type="entry name" value="CORNICHON-RELATED"/>
    <property type="match status" value="1"/>
</dbReference>
<keyword evidence="3 6" id="KW-0812">Transmembrane</keyword>
<dbReference type="RefSeq" id="XP_018010902.1">
    <property type="nucleotide sequence ID" value="XM_018155413.2"/>
</dbReference>
<dbReference type="OMA" id="HLVMGHW"/>
<dbReference type="SMART" id="SM01398">
    <property type="entry name" value="Cornichon"/>
    <property type="match status" value="1"/>
</dbReference>
<organism evidence="8 9">
    <name type="scientific">Hyalella azteca</name>
    <name type="common">Amphipod</name>
    <dbReference type="NCBI Taxonomy" id="294128"/>
    <lineage>
        <taxon>Eukaryota</taxon>
        <taxon>Metazoa</taxon>
        <taxon>Ecdysozoa</taxon>
        <taxon>Arthropoda</taxon>
        <taxon>Crustacea</taxon>
        <taxon>Multicrustacea</taxon>
        <taxon>Malacostraca</taxon>
        <taxon>Eumalacostraca</taxon>
        <taxon>Peracarida</taxon>
        <taxon>Amphipoda</taxon>
        <taxon>Senticaudata</taxon>
        <taxon>Talitrida</taxon>
        <taxon>Talitroidea</taxon>
        <taxon>Hyalellidae</taxon>
        <taxon>Hyalella</taxon>
    </lineage>
</organism>
<evidence type="ECO:0000256" key="6">
    <source>
        <dbReference type="SAM" id="Phobius"/>
    </source>
</evidence>
<dbReference type="GO" id="GO:0016020">
    <property type="term" value="C:membrane"/>
    <property type="evidence" value="ECO:0007669"/>
    <property type="project" value="UniProtKB-SubCell"/>
</dbReference>
<evidence type="ECO:0000313" key="9">
    <source>
        <dbReference type="RefSeq" id="XP_018010902.1"/>
    </source>
</evidence>